<dbReference type="AlphaFoldDB" id="A0A7Y7M944"/>
<sequence>MTRRAAVLRAVPTILLFVLPAVGLLGLAALSLAIGRYPVSVPDIVAILSGHDGGMAPARRAVLRAILIQARLPRI</sequence>
<dbReference type="GO" id="GO:0016020">
    <property type="term" value="C:membrane"/>
    <property type="evidence" value="ECO:0007669"/>
    <property type="project" value="UniProtKB-SubCell"/>
</dbReference>
<dbReference type="EMBL" id="JABXXP010001055">
    <property type="protein sequence ID" value="NVN13616.1"/>
    <property type="molecule type" value="Genomic_DNA"/>
</dbReference>
<evidence type="ECO:0000256" key="1">
    <source>
        <dbReference type="ARBA" id="ARBA00004141"/>
    </source>
</evidence>
<evidence type="ECO:0000256" key="4">
    <source>
        <dbReference type="ARBA" id="ARBA00023136"/>
    </source>
</evidence>
<accession>A0A7Y7M944</accession>
<evidence type="ECO:0000313" key="6">
    <source>
        <dbReference type="Proteomes" id="UP000534870"/>
    </source>
</evidence>
<protein>
    <recommendedName>
        <fullName evidence="7">Iron ABC transporter permease</fullName>
    </recommendedName>
</protein>
<keyword evidence="2" id="KW-0812">Transmembrane</keyword>
<gene>
    <name evidence="5" type="ORF">HUK84_21165</name>
</gene>
<keyword evidence="3" id="KW-1133">Transmembrane helix</keyword>
<evidence type="ECO:0000313" key="5">
    <source>
        <dbReference type="EMBL" id="NVN13616.1"/>
    </source>
</evidence>
<organism evidence="5 6">
    <name type="scientific">Nguyenibacter vanlangensis</name>
    <dbReference type="NCBI Taxonomy" id="1216886"/>
    <lineage>
        <taxon>Bacteria</taxon>
        <taxon>Pseudomonadati</taxon>
        <taxon>Pseudomonadota</taxon>
        <taxon>Alphaproteobacteria</taxon>
        <taxon>Acetobacterales</taxon>
        <taxon>Acetobacteraceae</taxon>
        <taxon>Nguyenibacter</taxon>
    </lineage>
</organism>
<proteinExistence type="predicted"/>
<evidence type="ECO:0000256" key="3">
    <source>
        <dbReference type="ARBA" id="ARBA00022989"/>
    </source>
</evidence>
<keyword evidence="4" id="KW-0472">Membrane</keyword>
<dbReference type="InterPro" id="IPR037294">
    <property type="entry name" value="ABC_BtuC-like"/>
</dbReference>
<comment type="subcellular location">
    <subcellularLocation>
        <location evidence="1">Membrane</location>
        <topology evidence="1">Multi-pass membrane protein</topology>
    </subcellularLocation>
</comment>
<comment type="caution">
    <text evidence="5">The sequence shown here is derived from an EMBL/GenBank/DDBJ whole genome shotgun (WGS) entry which is preliminary data.</text>
</comment>
<name>A0A7Y7M944_9PROT</name>
<evidence type="ECO:0008006" key="7">
    <source>
        <dbReference type="Google" id="ProtNLM"/>
    </source>
</evidence>
<feature type="non-terminal residue" evidence="5">
    <location>
        <position position="75"/>
    </location>
</feature>
<dbReference type="Gene3D" id="1.10.3470.10">
    <property type="entry name" value="ABC transporter involved in vitamin B12 uptake, BtuC"/>
    <property type="match status" value="1"/>
</dbReference>
<reference evidence="5 6" key="1">
    <citation type="submission" date="2020-06" db="EMBL/GenBank/DDBJ databases">
        <title>Description of novel acetic acid bacteria.</title>
        <authorList>
            <person name="Sombolestani A."/>
        </authorList>
    </citation>
    <scope>NUCLEOTIDE SEQUENCE [LARGE SCALE GENOMIC DNA]</scope>
    <source>
        <strain evidence="5 6">LMG 31431</strain>
    </source>
</reference>
<evidence type="ECO:0000256" key="2">
    <source>
        <dbReference type="ARBA" id="ARBA00022692"/>
    </source>
</evidence>
<dbReference type="Proteomes" id="UP000534870">
    <property type="component" value="Unassembled WGS sequence"/>
</dbReference>